<keyword evidence="2" id="KW-1185">Reference proteome</keyword>
<proteinExistence type="predicted"/>
<dbReference type="AlphaFoldDB" id="A0A139HSH0"/>
<comment type="caution">
    <text evidence="1">The sequence shown here is derived from an EMBL/GenBank/DDBJ whole genome shotgun (WGS) entry which is preliminary data.</text>
</comment>
<organism evidence="1 2">
    <name type="scientific">Pseudocercospora eumusae</name>
    <dbReference type="NCBI Taxonomy" id="321146"/>
    <lineage>
        <taxon>Eukaryota</taxon>
        <taxon>Fungi</taxon>
        <taxon>Dikarya</taxon>
        <taxon>Ascomycota</taxon>
        <taxon>Pezizomycotina</taxon>
        <taxon>Dothideomycetes</taxon>
        <taxon>Dothideomycetidae</taxon>
        <taxon>Mycosphaerellales</taxon>
        <taxon>Mycosphaerellaceae</taxon>
        <taxon>Pseudocercospora</taxon>
    </lineage>
</organism>
<sequence length="72" mass="7708">MVPNHDLSINFVGLNDGTPKYLQSDMAKASSTSLGAITPLLKAYDNALVMDGLRKHVVVAEHGINASQSLRD</sequence>
<name>A0A139HSH0_9PEZI</name>
<dbReference type="Proteomes" id="UP000070133">
    <property type="component" value="Unassembled WGS sequence"/>
</dbReference>
<evidence type="ECO:0000313" key="2">
    <source>
        <dbReference type="Proteomes" id="UP000070133"/>
    </source>
</evidence>
<reference evidence="1 2" key="1">
    <citation type="submission" date="2015-07" db="EMBL/GenBank/DDBJ databases">
        <title>Comparative genomics of the Sigatoka disease complex on banana suggests a link between parallel evolutionary changes in Pseudocercospora fijiensis and Pseudocercospora eumusae and increased virulence on the banana host.</title>
        <authorList>
            <person name="Chang T.-C."/>
            <person name="Salvucci A."/>
            <person name="Crous P.W."/>
            <person name="Stergiopoulos I."/>
        </authorList>
    </citation>
    <scope>NUCLEOTIDE SEQUENCE [LARGE SCALE GENOMIC DNA]</scope>
    <source>
        <strain evidence="1 2">CBS 114824</strain>
    </source>
</reference>
<dbReference type="EMBL" id="LFZN01000013">
    <property type="protein sequence ID" value="KXT05376.1"/>
    <property type="molecule type" value="Genomic_DNA"/>
</dbReference>
<evidence type="ECO:0000313" key="1">
    <source>
        <dbReference type="EMBL" id="KXT05376.1"/>
    </source>
</evidence>
<accession>A0A139HSH0</accession>
<gene>
    <name evidence="1" type="ORF">AC578_11002</name>
</gene>
<protein>
    <submittedName>
        <fullName evidence="1">Uncharacterized protein</fullName>
    </submittedName>
</protein>